<dbReference type="CDD" id="cd01106">
    <property type="entry name" value="HTH_TipAL-Mta"/>
    <property type="match status" value="1"/>
</dbReference>
<evidence type="ECO:0000256" key="1">
    <source>
        <dbReference type="ARBA" id="ARBA00023125"/>
    </source>
</evidence>
<dbReference type="InterPro" id="IPR009061">
    <property type="entry name" value="DNA-bd_dom_put_sf"/>
</dbReference>
<evidence type="ECO:0000259" key="2">
    <source>
        <dbReference type="PROSITE" id="PS50937"/>
    </source>
</evidence>
<dbReference type="PROSITE" id="PS00552">
    <property type="entry name" value="HTH_MERR_1"/>
    <property type="match status" value="1"/>
</dbReference>
<keyword evidence="1" id="KW-0238">DNA-binding</keyword>
<accession>A0A7I8DR82</accession>
<dbReference type="Gene3D" id="3.40.50.150">
    <property type="entry name" value="Vaccinia Virus protein VP39"/>
    <property type="match status" value="1"/>
</dbReference>
<reference evidence="3 4" key="1">
    <citation type="submission" date="2020-08" db="EMBL/GenBank/DDBJ databases">
        <title>Draft genome sequencing of an Anaerocolumna strain isolated from anoxic soil subjected to BSD treatment.</title>
        <authorList>
            <person name="Uek A."/>
            <person name="Tonouchi A."/>
        </authorList>
    </citation>
    <scope>NUCLEOTIDE SEQUENCE [LARGE SCALE GENOMIC DNA]</scope>
    <source>
        <strain evidence="3 4">CTTW</strain>
    </source>
</reference>
<dbReference type="Pfam" id="PF13411">
    <property type="entry name" value="MerR_1"/>
    <property type="match status" value="1"/>
</dbReference>
<dbReference type="InterPro" id="IPR047057">
    <property type="entry name" value="MerR_fam"/>
</dbReference>
<dbReference type="InterPro" id="IPR025714">
    <property type="entry name" value="Methyltranfer_dom"/>
</dbReference>
<dbReference type="SUPFAM" id="SSF46955">
    <property type="entry name" value="Putative DNA-binding domain"/>
    <property type="match status" value="1"/>
</dbReference>
<evidence type="ECO:0000313" key="4">
    <source>
        <dbReference type="Proteomes" id="UP000515703"/>
    </source>
</evidence>
<protein>
    <recommendedName>
        <fullName evidence="2">HTH merR-type domain-containing protein</fullName>
    </recommendedName>
</protein>
<dbReference type="InterPro" id="IPR000551">
    <property type="entry name" value="MerR-type_HTH_dom"/>
</dbReference>
<dbReference type="PRINTS" id="PR00040">
    <property type="entry name" value="HTHMERR"/>
</dbReference>
<feature type="domain" description="HTH merR-type" evidence="2">
    <location>
        <begin position="5"/>
        <end position="74"/>
    </location>
</feature>
<dbReference type="GO" id="GO:0003677">
    <property type="term" value="F:DNA binding"/>
    <property type="evidence" value="ECO:0007669"/>
    <property type="project" value="UniProtKB-KW"/>
</dbReference>
<sequence>MEPNLYTTGEFSKRANISVRTIRYYDEKGLLKPSLMAESGYRYYTDRDFASLQRILVLRKLGFGLEEIREITLNSTDVSYLKESLQLQQKLVQEKIAELKHIGQILNETSAVLSEKQEPDWDHMVDLIHLLNMEDTLLNQYKSSKNLKVRIDLHKKYSQNPTGWYPWISNTIPIRDHKKVLEVGCGSGELWYQMRHSLPNGISVLLTDISSGMVRNAASRLKNSAADFSFRNITFTSSQMDMQDIPYEENSFDLVIANHVLFYAKDRKKALDELKRVLQPGGCLCLSTYGRKHMKEIEEAAKEYDEQIALSEVKLYDIFGLDEGEEELKAFFPTVKKYIYHDNLLVTDVRPLADYIYSCHGNQNSILKDRQIDFEKFLTKKIGKNGLTITKDAGIFCCFK</sequence>
<dbReference type="SUPFAM" id="SSF53335">
    <property type="entry name" value="S-adenosyl-L-methionine-dependent methyltransferases"/>
    <property type="match status" value="1"/>
</dbReference>
<dbReference type="PROSITE" id="PS50937">
    <property type="entry name" value="HTH_MERR_2"/>
    <property type="match status" value="1"/>
</dbReference>
<keyword evidence="4" id="KW-1185">Reference proteome</keyword>
<name>A0A7I8DR82_9FIRM</name>
<dbReference type="AlphaFoldDB" id="A0A7I8DR82"/>
<dbReference type="RefSeq" id="WP_185259101.1">
    <property type="nucleotide sequence ID" value="NZ_AP023368.1"/>
</dbReference>
<dbReference type="Pfam" id="PF13847">
    <property type="entry name" value="Methyltransf_31"/>
    <property type="match status" value="1"/>
</dbReference>
<evidence type="ECO:0000313" key="3">
    <source>
        <dbReference type="EMBL" id="BCJ98796.1"/>
    </source>
</evidence>
<dbReference type="PANTHER" id="PTHR30204">
    <property type="entry name" value="REDOX-CYCLING DRUG-SENSING TRANSCRIPTIONAL ACTIVATOR SOXR"/>
    <property type="match status" value="1"/>
</dbReference>
<dbReference type="InterPro" id="IPR029063">
    <property type="entry name" value="SAM-dependent_MTases_sf"/>
</dbReference>
<dbReference type="CDD" id="cd02440">
    <property type="entry name" value="AdoMet_MTases"/>
    <property type="match status" value="1"/>
</dbReference>
<organism evidence="3 4">
    <name type="scientific">Anaerocolumna chitinilytica</name>
    <dbReference type="NCBI Taxonomy" id="1727145"/>
    <lineage>
        <taxon>Bacteria</taxon>
        <taxon>Bacillati</taxon>
        <taxon>Bacillota</taxon>
        <taxon>Clostridia</taxon>
        <taxon>Lachnospirales</taxon>
        <taxon>Lachnospiraceae</taxon>
        <taxon>Anaerocolumna</taxon>
    </lineage>
</organism>
<proteinExistence type="predicted"/>
<gene>
    <name evidence="3" type="ORF">bsdcttw_18370</name>
</gene>
<dbReference type="KEGG" id="acht:bsdcttw_18370"/>
<dbReference type="Gene3D" id="1.10.1660.10">
    <property type="match status" value="1"/>
</dbReference>
<dbReference type="GO" id="GO:0003700">
    <property type="term" value="F:DNA-binding transcription factor activity"/>
    <property type="evidence" value="ECO:0007669"/>
    <property type="project" value="InterPro"/>
</dbReference>
<dbReference type="EMBL" id="AP023368">
    <property type="protein sequence ID" value="BCJ98796.1"/>
    <property type="molecule type" value="Genomic_DNA"/>
</dbReference>
<dbReference type="Proteomes" id="UP000515703">
    <property type="component" value="Chromosome"/>
</dbReference>
<dbReference type="SMART" id="SM00422">
    <property type="entry name" value="HTH_MERR"/>
    <property type="match status" value="1"/>
</dbReference>
<dbReference type="PANTHER" id="PTHR30204:SF96">
    <property type="entry name" value="CHROMOSOME-ANCHORING PROTEIN RACA"/>
    <property type="match status" value="1"/>
</dbReference>
<reference evidence="3 4" key="2">
    <citation type="submission" date="2020-08" db="EMBL/GenBank/DDBJ databases">
        <authorList>
            <person name="Ueki A."/>
            <person name="Tonouchi A."/>
        </authorList>
    </citation>
    <scope>NUCLEOTIDE SEQUENCE [LARGE SCALE GENOMIC DNA]</scope>
    <source>
        <strain evidence="3 4">CTTW</strain>
    </source>
</reference>